<evidence type="ECO:0000256" key="3">
    <source>
        <dbReference type="ARBA" id="ARBA00023186"/>
    </source>
</evidence>
<dbReference type="Gene3D" id="2.30.30.190">
    <property type="entry name" value="CAP Gly-rich-like domain"/>
    <property type="match status" value="1"/>
</dbReference>
<sequence>MSLTTPHDIPLLITVPSNPSQQSTTTKPLLSAERRITPTWSISTLKSKLEPITGIPSTSQTLRTRSLDGTYLTLQPDTALVGDSTFNLTKGSEIEVIDSRPPGSTNTILDFQDVSKVDKYVMPESKYEQLDDSVLAWKRKQKLGRFDPNAKSLGELIEERRGHDSEQIRAKGISVGMRCRVNGSDERRGTVRYVGEIEGLGGEREAGCAWVGVEFDEPVGRNDGSVEVEVAGEGGKKGREMREVFECKGEKYGGFARPEKVEVGEEFGVLDDLVDEDMEEI</sequence>
<dbReference type="Gene3D" id="3.10.20.90">
    <property type="entry name" value="Phosphatidylinositol 3-kinase Catalytic Subunit, Chain A, domain 1"/>
    <property type="match status" value="1"/>
</dbReference>
<proteinExistence type="inferred from homology"/>
<comment type="subcellular location">
    <subcellularLocation>
        <location evidence="1">Cytoplasm</location>
    </subcellularLocation>
</comment>
<dbReference type="Pfam" id="PF01302">
    <property type="entry name" value="CAP_GLY"/>
    <property type="match status" value="1"/>
</dbReference>
<comment type="caution">
    <text evidence="6">The sequence shown here is derived from an EMBL/GenBank/DDBJ whole genome shotgun (WGS) entry which is preliminary data.</text>
</comment>
<dbReference type="Proteomes" id="UP001334248">
    <property type="component" value="Unassembled WGS sequence"/>
</dbReference>
<dbReference type="PROSITE" id="PS50245">
    <property type="entry name" value="CAP_GLY_2"/>
    <property type="match status" value="1"/>
</dbReference>
<evidence type="ECO:0000256" key="1">
    <source>
        <dbReference type="ARBA" id="ARBA00004496"/>
    </source>
</evidence>
<name>A0ABR0R8K9_9EURO</name>
<evidence type="ECO:0000256" key="2">
    <source>
        <dbReference type="ARBA" id="ARBA00022490"/>
    </source>
</evidence>
<reference evidence="6 7" key="1">
    <citation type="journal article" date="2023" name="Res Sq">
        <title>Genomic and morphological characterization of Knufia obscura isolated from the Mars 2020 spacecraft assembly facility.</title>
        <authorList>
            <person name="Chander A.M."/>
            <person name="Teixeira M.M."/>
            <person name="Singh N.K."/>
            <person name="Williams M.P."/>
            <person name="Parker C.W."/>
            <person name="Leo P."/>
            <person name="Stajich J.E."/>
            <person name="Torok T."/>
            <person name="Tighe S."/>
            <person name="Mason C.E."/>
            <person name="Venkateswaran K."/>
        </authorList>
    </citation>
    <scope>NUCLEOTIDE SEQUENCE [LARGE SCALE GENOMIC DNA]</scope>
    <source>
        <strain evidence="6 7">CCFEE 5817</strain>
    </source>
</reference>
<evidence type="ECO:0000256" key="4">
    <source>
        <dbReference type="ARBA" id="ARBA00025779"/>
    </source>
</evidence>
<dbReference type="GeneID" id="90004174"/>
<feature type="domain" description="CAP-Gly" evidence="5">
    <location>
        <begin position="201"/>
        <end position="257"/>
    </location>
</feature>
<dbReference type="SUPFAM" id="SSF74924">
    <property type="entry name" value="Cap-Gly domain"/>
    <property type="match status" value="1"/>
</dbReference>
<dbReference type="InterPro" id="IPR000626">
    <property type="entry name" value="Ubiquitin-like_dom"/>
</dbReference>
<accession>A0ABR0R8K9</accession>
<evidence type="ECO:0000313" key="6">
    <source>
        <dbReference type="EMBL" id="KAK5936976.1"/>
    </source>
</evidence>
<keyword evidence="2" id="KW-0963">Cytoplasm</keyword>
<comment type="similarity">
    <text evidence="4">Belongs to the TBCB family.</text>
</comment>
<evidence type="ECO:0000259" key="5">
    <source>
        <dbReference type="PROSITE" id="PS50245"/>
    </source>
</evidence>
<dbReference type="PANTHER" id="PTHR18916:SF85">
    <property type="entry name" value="TUBULIN-FOLDING COFACTOR B"/>
    <property type="match status" value="1"/>
</dbReference>
<dbReference type="SMART" id="SM01052">
    <property type="entry name" value="CAP_GLY"/>
    <property type="match status" value="1"/>
</dbReference>
<gene>
    <name evidence="6" type="ORF">PMZ80_010725</name>
</gene>
<dbReference type="InterPro" id="IPR036859">
    <property type="entry name" value="CAP-Gly_dom_sf"/>
</dbReference>
<organism evidence="6 7">
    <name type="scientific">Knufia obscura</name>
    <dbReference type="NCBI Taxonomy" id="1635080"/>
    <lineage>
        <taxon>Eukaryota</taxon>
        <taxon>Fungi</taxon>
        <taxon>Dikarya</taxon>
        <taxon>Ascomycota</taxon>
        <taxon>Pezizomycotina</taxon>
        <taxon>Eurotiomycetes</taxon>
        <taxon>Chaetothyriomycetidae</taxon>
        <taxon>Chaetothyriales</taxon>
        <taxon>Trichomeriaceae</taxon>
        <taxon>Knufia</taxon>
    </lineage>
</organism>
<keyword evidence="3" id="KW-0143">Chaperone</keyword>
<dbReference type="PANTHER" id="PTHR18916">
    <property type="entry name" value="DYNACTIN 1-RELATED MICROTUBULE-BINDING"/>
    <property type="match status" value="1"/>
</dbReference>
<protein>
    <recommendedName>
        <fullName evidence="5">CAP-Gly domain-containing protein</fullName>
    </recommendedName>
</protein>
<keyword evidence="7" id="KW-1185">Reference proteome</keyword>
<dbReference type="InterPro" id="IPR000938">
    <property type="entry name" value="CAP-Gly_domain"/>
</dbReference>
<dbReference type="EMBL" id="JAVHJV010000020">
    <property type="protein sequence ID" value="KAK5936976.1"/>
    <property type="molecule type" value="Genomic_DNA"/>
</dbReference>
<evidence type="ECO:0000313" key="7">
    <source>
        <dbReference type="Proteomes" id="UP001334248"/>
    </source>
</evidence>
<dbReference type="InterPro" id="IPR029071">
    <property type="entry name" value="Ubiquitin-like_domsf"/>
</dbReference>
<dbReference type="Pfam" id="PF14560">
    <property type="entry name" value="Ubiquitin_2"/>
    <property type="match status" value="1"/>
</dbReference>
<dbReference type="RefSeq" id="XP_064725066.1">
    <property type="nucleotide sequence ID" value="XM_064879113.1"/>
</dbReference>
<dbReference type="SUPFAM" id="SSF54236">
    <property type="entry name" value="Ubiquitin-like"/>
    <property type="match status" value="1"/>
</dbReference>